<dbReference type="Proteomes" id="UP000828042">
    <property type="component" value="Segment"/>
</dbReference>
<dbReference type="EMBL" id="MZ130498">
    <property type="protein sequence ID" value="QWM91231.1"/>
    <property type="molecule type" value="Genomic_DNA"/>
</dbReference>
<name>A0AAE7RXD9_9CAUD</name>
<keyword evidence="2" id="KW-1185">Reference proteome</keyword>
<dbReference type="RefSeq" id="YP_010510171.1">
    <property type="nucleotide sequence ID" value="NC_067216.1"/>
</dbReference>
<protein>
    <submittedName>
        <fullName evidence="1">Uncharacterized protein</fullName>
    </submittedName>
</protein>
<sequence>MIELSKEKPYEDACKILGLRPVANYKSYKLTDETRNFIKLETVAKALNEGWKPTTIDPKEVRYYVWGWNYTDNRKPSGLLHVGSLGGLGYAGAFVGTSLEFKDRDTAKEFARICKPMIVKHLFGRDDHENFKFNF</sequence>
<proteinExistence type="predicted"/>
<evidence type="ECO:0000313" key="1">
    <source>
        <dbReference type="EMBL" id="QWM91231.1"/>
    </source>
</evidence>
<accession>A0AAE7RXD9</accession>
<evidence type="ECO:0000313" key="2">
    <source>
        <dbReference type="Proteomes" id="UP000828042"/>
    </source>
</evidence>
<organism evidence="1 2">
    <name type="scientific">uncultured phage cr16_1</name>
    <dbReference type="NCBI Taxonomy" id="2986414"/>
    <lineage>
        <taxon>Viruses</taxon>
        <taxon>Duplodnaviria</taxon>
        <taxon>Heunggongvirae</taxon>
        <taxon>Uroviricota</taxon>
        <taxon>Caudoviricetes</taxon>
        <taxon>Crassvirales</taxon>
        <taxon>Suoliviridae</taxon>
        <taxon>Loutivirinae</taxon>
        <taxon>Buchavirus</taxon>
        <taxon>Buchavirus hiberniae</taxon>
    </lineage>
</organism>
<dbReference type="KEGG" id="vg:75687682"/>
<reference evidence="1 2" key="1">
    <citation type="submission" date="2021-04" db="EMBL/GenBank/DDBJ databases">
        <authorList>
            <person name="Shkoporov A.N."/>
            <person name="Stockdale S.R."/>
            <person name="Guerin E."/>
            <person name="Ross R.P."/>
            <person name="Hill C."/>
        </authorList>
    </citation>
    <scope>NUCLEOTIDE SEQUENCE [LARGE SCALE GENOMIC DNA]</scope>
    <source>
        <strain evidence="2">cr16_1</strain>
    </source>
</reference>
<dbReference type="GeneID" id="75687682"/>
<gene>
    <name evidence="1" type="primary">gp_77053</name>
</gene>